<proteinExistence type="inferred from homology"/>
<evidence type="ECO:0000256" key="6">
    <source>
        <dbReference type="SAM" id="MobiDB-lite"/>
    </source>
</evidence>
<keyword evidence="3" id="KW-0812">Transmembrane</keyword>
<dbReference type="PANTHER" id="PTHR31113:SF2">
    <property type="entry name" value="OS04G0423200 PROTEIN"/>
    <property type="match status" value="1"/>
</dbReference>
<comment type="subcellular location">
    <subcellularLocation>
        <location evidence="1">Membrane</location>
    </subcellularLocation>
</comment>
<organism evidence="7 8">
    <name type="scientific">Spirodela intermedia</name>
    <name type="common">Intermediate duckweed</name>
    <dbReference type="NCBI Taxonomy" id="51605"/>
    <lineage>
        <taxon>Eukaryota</taxon>
        <taxon>Viridiplantae</taxon>
        <taxon>Streptophyta</taxon>
        <taxon>Embryophyta</taxon>
        <taxon>Tracheophyta</taxon>
        <taxon>Spermatophyta</taxon>
        <taxon>Magnoliopsida</taxon>
        <taxon>Liliopsida</taxon>
        <taxon>Araceae</taxon>
        <taxon>Lemnoideae</taxon>
        <taxon>Spirodela</taxon>
    </lineage>
</organism>
<dbReference type="PANTHER" id="PTHR31113">
    <property type="entry name" value="UPF0496 PROTEIN 3-RELATED"/>
    <property type="match status" value="1"/>
</dbReference>
<dbReference type="AlphaFoldDB" id="A0A7I8KRY8"/>
<dbReference type="Proteomes" id="UP000663760">
    <property type="component" value="Chromosome 7"/>
</dbReference>
<evidence type="ECO:0000256" key="4">
    <source>
        <dbReference type="ARBA" id="ARBA00022989"/>
    </source>
</evidence>
<dbReference type="OrthoDB" id="776561at2759"/>
<keyword evidence="4" id="KW-1133">Transmembrane helix</keyword>
<evidence type="ECO:0000313" key="7">
    <source>
        <dbReference type="EMBL" id="CAA7399685.1"/>
    </source>
</evidence>
<sequence>MTASELDIDEEYKSTLRTRSYQNMLKEVGEQLRRLGSPTVAHEEEEEEPGEEEDAAETEGGEEEEEEDDESTAPSAHLPRDFLVPAELDRLVPADGEVRLRGLLRDYLDSGLRASAFCYQLLESIAGARANHRAVQRIVEQRRGALWDLVRIARLDNPLSQPRLSDFLRHHGSAYAALTPRLRSLQRGFAAFSRTARARRRRSSLDAAARGIYGLHREFDTVGRLLARLNDEIEHDRWVAKTLLRGGGYLWEEAAGELRAGEDRQLEQLQELEERVLLCLLTITRAWKLLQTQGLVSPSTSSNH</sequence>
<reference evidence="7" key="1">
    <citation type="submission" date="2020-02" db="EMBL/GenBank/DDBJ databases">
        <authorList>
            <person name="Scholz U."/>
            <person name="Mascher M."/>
            <person name="Fiebig A."/>
        </authorList>
    </citation>
    <scope>NUCLEOTIDE SEQUENCE</scope>
</reference>
<dbReference type="GO" id="GO:0016020">
    <property type="term" value="C:membrane"/>
    <property type="evidence" value="ECO:0007669"/>
    <property type="project" value="UniProtKB-SubCell"/>
</dbReference>
<protein>
    <submittedName>
        <fullName evidence="7">Uncharacterized protein</fullName>
    </submittedName>
</protein>
<name>A0A7I8KRY8_SPIIN</name>
<evidence type="ECO:0000256" key="2">
    <source>
        <dbReference type="ARBA" id="ARBA00009074"/>
    </source>
</evidence>
<evidence type="ECO:0000256" key="5">
    <source>
        <dbReference type="ARBA" id="ARBA00023136"/>
    </source>
</evidence>
<feature type="compositionally biased region" description="Acidic residues" evidence="6">
    <location>
        <begin position="43"/>
        <end position="71"/>
    </location>
</feature>
<evidence type="ECO:0000256" key="1">
    <source>
        <dbReference type="ARBA" id="ARBA00004370"/>
    </source>
</evidence>
<accession>A0A7I8KRY8</accession>
<evidence type="ECO:0000313" key="8">
    <source>
        <dbReference type="Proteomes" id="UP000663760"/>
    </source>
</evidence>
<keyword evidence="5" id="KW-0472">Membrane</keyword>
<keyword evidence="8" id="KW-1185">Reference proteome</keyword>
<comment type="similarity">
    <text evidence="2">Belongs to the UPF0496 family.</text>
</comment>
<feature type="region of interest" description="Disordered" evidence="6">
    <location>
        <begin position="29"/>
        <end position="80"/>
    </location>
</feature>
<gene>
    <name evidence="7" type="ORF">SI8410_07010355</name>
</gene>
<dbReference type="EMBL" id="LR746270">
    <property type="protein sequence ID" value="CAA7399685.1"/>
    <property type="molecule type" value="Genomic_DNA"/>
</dbReference>
<dbReference type="InterPro" id="IPR007749">
    <property type="entry name" value="DUF677"/>
</dbReference>
<evidence type="ECO:0000256" key="3">
    <source>
        <dbReference type="ARBA" id="ARBA00022692"/>
    </source>
</evidence>